<dbReference type="PANTHER" id="PTHR30388">
    <property type="entry name" value="ALDEHYDE OXIDOREDUCTASE MOLYBDENUM COFACTOR ASSEMBLY PROTEIN"/>
    <property type="match status" value="1"/>
</dbReference>
<dbReference type="Gene3D" id="3.40.50.720">
    <property type="entry name" value="NAD(P)-binding Rossmann-like Domain"/>
    <property type="match status" value="1"/>
</dbReference>
<dbReference type="RefSeq" id="WP_119588275.1">
    <property type="nucleotide sequence ID" value="NZ_CAWODQ010000010.1"/>
</dbReference>
<dbReference type="AlphaFoldDB" id="A0A418NMS9"/>
<organism evidence="3 4">
    <name type="scientific">Aurantiacibacter zhengii</name>
    <dbReference type="NCBI Taxonomy" id="2307003"/>
    <lineage>
        <taxon>Bacteria</taxon>
        <taxon>Pseudomonadati</taxon>
        <taxon>Pseudomonadota</taxon>
        <taxon>Alphaproteobacteria</taxon>
        <taxon>Sphingomonadales</taxon>
        <taxon>Erythrobacteraceae</taxon>
        <taxon>Aurantiacibacter</taxon>
    </lineage>
</organism>
<name>A0A418NMS9_9SPHN</name>
<sequence length="287" mass="30753">MTAIEERQSAHVAGDQAALRAACRPGVGLCTITHIEGSFSRRLGAQLAVNPDGSVIGSLADGCLEQELAREISACGERRVLRYGAGSPNIDFRLPCGGGLDILIDPEPDREACRAVVTRLDDRQEARLTLPHPSPMPQRRYVPDLRLMLFGEGPELAAMSQLATASGIVSESHGRDDGSLALGQVPDHLTADRWTAIVLLFHDHEWERAILQWALTTPAFLIGAQGGSPARAAREADLVSLGFAPQQVARIASPLGTVKHSREPMGLALSALAGIVGEYERRHPHHG</sequence>
<dbReference type="InterPro" id="IPR052698">
    <property type="entry name" value="MoCofactor_Util/Proc"/>
</dbReference>
<evidence type="ECO:0000259" key="2">
    <source>
        <dbReference type="Pfam" id="PF13478"/>
    </source>
</evidence>
<evidence type="ECO:0000259" key="1">
    <source>
        <dbReference type="Pfam" id="PF02625"/>
    </source>
</evidence>
<accession>A0A418NMS9</accession>
<dbReference type="EMBL" id="QXFL01000018">
    <property type="protein sequence ID" value="RIV82466.1"/>
    <property type="molecule type" value="Genomic_DNA"/>
</dbReference>
<comment type="caution">
    <text evidence="3">The sequence shown here is derived from an EMBL/GenBank/DDBJ whole genome shotgun (WGS) entry which is preliminary data.</text>
</comment>
<evidence type="ECO:0000313" key="3">
    <source>
        <dbReference type="EMBL" id="RIV82466.1"/>
    </source>
</evidence>
<dbReference type="PANTHER" id="PTHR30388:SF4">
    <property type="entry name" value="MOLYBDENUM COFACTOR INSERTION CHAPERONE PAOD"/>
    <property type="match status" value="1"/>
</dbReference>
<dbReference type="OrthoDB" id="9815497at2"/>
<dbReference type="Proteomes" id="UP000286576">
    <property type="component" value="Unassembled WGS sequence"/>
</dbReference>
<feature type="domain" description="XdhC Rossmann" evidence="2">
    <location>
        <begin position="147"/>
        <end position="275"/>
    </location>
</feature>
<reference evidence="3 4" key="1">
    <citation type="submission" date="2018-08" db="EMBL/GenBank/DDBJ databases">
        <title>Erythrobacter zhengii sp.nov., a bacterium isolated from deep-sea sediment.</title>
        <authorList>
            <person name="Fang C."/>
            <person name="Wu Y.-H."/>
            <person name="Sun C."/>
            <person name="Wang H."/>
            <person name="Cheng H."/>
            <person name="Meng F.-X."/>
            <person name="Wang C.-S."/>
            <person name="Xu X.-W."/>
        </authorList>
    </citation>
    <scope>NUCLEOTIDE SEQUENCE [LARGE SCALE GENOMIC DNA]</scope>
    <source>
        <strain evidence="3 4">V18</strain>
    </source>
</reference>
<proteinExistence type="predicted"/>
<dbReference type="InterPro" id="IPR027051">
    <property type="entry name" value="XdhC_Rossmann_dom"/>
</dbReference>
<dbReference type="Pfam" id="PF13478">
    <property type="entry name" value="XdhC_C"/>
    <property type="match status" value="1"/>
</dbReference>
<keyword evidence="4" id="KW-1185">Reference proteome</keyword>
<gene>
    <name evidence="3" type="ORF">D2V07_17950</name>
</gene>
<feature type="domain" description="XdhC- CoxI" evidence="1">
    <location>
        <begin position="27"/>
        <end position="84"/>
    </location>
</feature>
<dbReference type="Pfam" id="PF02625">
    <property type="entry name" value="XdhC_CoxI"/>
    <property type="match status" value="1"/>
</dbReference>
<protein>
    <submittedName>
        <fullName evidence="3">XdhC family protein</fullName>
    </submittedName>
</protein>
<evidence type="ECO:0000313" key="4">
    <source>
        <dbReference type="Proteomes" id="UP000286576"/>
    </source>
</evidence>
<dbReference type="InterPro" id="IPR003777">
    <property type="entry name" value="XdhC_CoxI"/>
</dbReference>